<dbReference type="Proteomes" id="UP000253551">
    <property type="component" value="Unassembled WGS sequence"/>
</dbReference>
<evidence type="ECO:0000313" key="1">
    <source>
        <dbReference type="EMBL" id="RCH93477.1"/>
    </source>
</evidence>
<proteinExistence type="predicted"/>
<dbReference type="AlphaFoldDB" id="A0A367JU70"/>
<dbReference type="OrthoDB" id="2443197at2759"/>
<comment type="caution">
    <text evidence="1">The sequence shown here is derived from an EMBL/GenBank/DDBJ whole genome shotgun (WGS) entry which is preliminary data.</text>
</comment>
<sequence length="183" mass="21061">AWYSILNDFKSQNADVEILMDLFKVDWSELMLLRKSAYASRENKRKTSETLIEHANTVGSVIESHGLSCEDPFVSTRNPSLGNLCYEYKIKEARSKVKYVAELSKQDMMYFGILNFSQNNKKNTLQEALNKNDYDRLKTEFTTRAETRASAGNTCKRILIRMEEAVNKKQALKDGKEKVVNVE</sequence>
<dbReference type="EMBL" id="PJQM01002687">
    <property type="protein sequence ID" value="RCH93477.1"/>
    <property type="molecule type" value="Genomic_DNA"/>
</dbReference>
<reference evidence="1 2" key="1">
    <citation type="journal article" date="2018" name="G3 (Bethesda)">
        <title>Phylogenetic and Phylogenomic Definition of Rhizopus Species.</title>
        <authorList>
            <person name="Gryganskyi A.P."/>
            <person name="Golan J."/>
            <person name="Dolatabadi S."/>
            <person name="Mondo S."/>
            <person name="Robb S."/>
            <person name="Idnurm A."/>
            <person name="Muszewska A."/>
            <person name="Steczkiewicz K."/>
            <person name="Masonjones S."/>
            <person name="Liao H.L."/>
            <person name="Gajdeczka M.T."/>
            <person name="Anike F."/>
            <person name="Vuek A."/>
            <person name="Anishchenko I.M."/>
            <person name="Voigt K."/>
            <person name="de Hoog G.S."/>
            <person name="Smith M.E."/>
            <person name="Heitman J."/>
            <person name="Vilgalys R."/>
            <person name="Stajich J.E."/>
        </authorList>
    </citation>
    <scope>NUCLEOTIDE SEQUENCE [LARGE SCALE GENOMIC DNA]</scope>
    <source>
        <strain evidence="1 2">LSU 92-RS-03</strain>
    </source>
</reference>
<protein>
    <submittedName>
        <fullName evidence="1">Uncharacterized protein</fullName>
    </submittedName>
</protein>
<keyword evidence="2" id="KW-1185">Reference proteome</keyword>
<evidence type="ECO:0000313" key="2">
    <source>
        <dbReference type="Proteomes" id="UP000253551"/>
    </source>
</evidence>
<name>A0A367JU70_RHIST</name>
<feature type="non-terminal residue" evidence="1">
    <location>
        <position position="1"/>
    </location>
</feature>
<accession>A0A367JU70</accession>
<gene>
    <name evidence="1" type="ORF">CU098_005666</name>
</gene>
<organism evidence="1 2">
    <name type="scientific">Rhizopus stolonifer</name>
    <name type="common">Rhizopus nigricans</name>
    <dbReference type="NCBI Taxonomy" id="4846"/>
    <lineage>
        <taxon>Eukaryota</taxon>
        <taxon>Fungi</taxon>
        <taxon>Fungi incertae sedis</taxon>
        <taxon>Mucoromycota</taxon>
        <taxon>Mucoromycotina</taxon>
        <taxon>Mucoromycetes</taxon>
        <taxon>Mucorales</taxon>
        <taxon>Mucorineae</taxon>
        <taxon>Rhizopodaceae</taxon>
        <taxon>Rhizopus</taxon>
    </lineage>
</organism>